<dbReference type="AlphaFoldDB" id="A0A1U7D9T5"/>
<protein>
    <submittedName>
        <fullName evidence="2">Acetyl-CoA acetyltransferase</fullName>
    </submittedName>
</protein>
<sequence length="390" mass="41892">MKTSIVGLGQTEFSKNSGRSELKLALEAILGALEDAGLEVNDIDGLVRYTWENTTEAAIVNALGLPKLTYYGETEFGGVNCCGAVAQASAAIEAGLANVVVFYRALNARSGVRFGRGERVLSQDGDWLVSRQPEPPGDIYSAPFGLLVPGQHHALYAQSYKSRYGLSDDQFTDMLGNVAVTQRAYANRNPRALLKDKTLSLDDYRAGRVITEPLRIYDYCLETDGAMAMVIVSREKARELSGKAVDVLAAGQYIMPGSVPMYLYADRTWSLAPEGAPEHLFSRAGVSASEIDVAMMYDATSMMVPLALEDFGFIERGGAHDFLTSGGMGPDGALPVNTHGGLLSEGYFHGLNVIAEGVRQLRGESHNQKEGAETAFVTLRGASSMVLGRA</sequence>
<organism evidence="2 3">
    <name type="scientific">Salipiger profundus</name>
    <dbReference type="NCBI Taxonomy" id="1229727"/>
    <lineage>
        <taxon>Bacteria</taxon>
        <taxon>Pseudomonadati</taxon>
        <taxon>Pseudomonadota</taxon>
        <taxon>Alphaproteobacteria</taxon>
        <taxon>Rhodobacterales</taxon>
        <taxon>Roseobacteraceae</taxon>
        <taxon>Salipiger</taxon>
    </lineage>
</organism>
<dbReference type="OrthoDB" id="9790314at2"/>
<dbReference type="InterPro" id="IPR002155">
    <property type="entry name" value="Thiolase"/>
</dbReference>
<dbReference type="InterPro" id="IPR016039">
    <property type="entry name" value="Thiolase-like"/>
</dbReference>
<dbReference type="RefSeq" id="WP_017467810.1">
    <property type="nucleotide sequence ID" value="NZ_BMEW01000001.1"/>
</dbReference>
<dbReference type="GO" id="GO:0003988">
    <property type="term" value="F:acetyl-CoA C-acyltransferase activity"/>
    <property type="evidence" value="ECO:0007669"/>
    <property type="project" value="UniProtKB-ARBA"/>
</dbReference>
<feature type="domain" description="Thiolase C-terminal" evidence="1">
    <location>
        <begin position="275"/>
        <end position="381"/>
    </location>
</feature>
<dbReference type="PIRSF" id="PIRSF000429">
    <property type="entry name" value="Ac-CoA_Ac_transf"/>
    <property type="match status" value="1"/>
</dbReference>
<dbReference type="KEGG" id="tpro:Ga0080559_TMP4151"/>
<evidence type="ECO:0000313" key="2">
    <source>
        <dbReference type="EMBL" id="APX24947.1"/>
    </source>
</evidence>
<dbReference type="Gene3D" id="3.40.47.10">
    <property type="match status" value="1"/>
</dbReference>
<dbReference type="STRING" id="1229727.Ga0080559_TMP4151"/>
<gene>
    <name evidence="2" type="ORF">Ga0080559_TMP4151</name>
</gene>
<keyword evidence="2" id="KW-0808">Transferase</keyword>
<dbReference type="SUPFAM" id="SSF53901">
    <property type="entry name" value="Thiolase-like"/>
    <property type="match status" value="2"/>
</dbReference>
<dbReference type="Proteomes" id="UP000186559">
    <property type="component" value="Chromosome"/>
</dbReference>
<dbReference type="InterPro" id="IPR055140">
    <property type="entry name" value="Thiolase_C_2"/>
</dbReference>
<dbReference type="PANTHER" id="PTHR42870:SF1">
    <property type="entry name" value="NON-SPECIFIC LIPID-TRANSFER PROTEIN-LIKE 2"/>
    <property type="match status" value="1"/>
</dbReference>
<evidence type="ECO:0000259" key="1">
    <source>
        <dbReference type="Pfam" id="PF22691"/>
    </source>
</evidence>
<dbReference type="Pfam" id="PF22691">
    <property type="entry name" value="Thiolase_C_1"/>
    <property type="match status" value="1"/>
</dbReference>
<evidence type="ECO:0000313" key="3">
    <source>
        <dbReference type="Proteomes" id="UP000186559"/>
    </source>
</evidence>
<accession>A0A1U7D9T5</accession>
<reference evidence="2 3" key="1">
    <citation type="submission" date="2016-03" db="EMBL/GenBank/DDBJ databases">
        <title>Deep-sea bacteria in the southern Pacific.</title>
        <authorList>
            <person name="Tang K."/>
        </authorList>
    </citation>
    <scope>NUCLEOTIDE SEQUENCE [LARGE SCALE GENOMIC DNA]</scope>
    <source>
        <strain evidence="2 3">JLT2016</strain>
    </source>
</reference>
<name>A0A1U7D9T5_9RHOB</name>
<proteinExistence type="predicted"/>
<dbReference type="EMBL" id="CP014796">
    <property type="protein sequence ID" value="APX24947.1"/>
    <property type="molecule type" value="Genomic_DNA"/>
</dbReference>
<dbReference type="CDD" id="cd00829">
    <property type="entry name" value="SCP-x_thiolase"/>
    <property type="match status" value="1"/>
</dbReference>
<keyword evidence="3" id="KW-1185">Reference proteome</keyword>
<dbReference type="PANTHER" id="PTHR42870">
    <property type="entry name" value="ACETYL-COA C-ACETYLTRANSFERASE"/>
    <property type="match status" value="1"/>
</dbReference>